<organism evidence="1">
    <name type="scientific">marine sediment metagenome</name>
    <dbReference type="NCBI Taxonomy" id="412755"/>
    <lineage>
        <taxon>unclassified sequences</taxon>
        <taxon>metagenomes</taxon>
        <taxon>ecological metagenomes</taxon>
    </lineage>
</organism>
<sequence>MKLAIFGMFRSGTNYLWHLLSKDKRFKQCYTEPLHPHLLDEREKHKHYAIYNDSEIDKYFNWNLAFRQYVMEKIDVNFELKRYLDYLIIDNTLIKINRMSFRINWFRKNFPDVKCAGIVRDPRAFAFAHVLNGAEWDPIFFDLCLASSKFNDYLDPLKDESVFVKLLAFWKLCVEEMLLSTSPLPIMTIEDLNKDRVSTLSNLYESIGLEFCDFASVLPDLVPDTDSYFWGDSTKYYDQVESKVWEEAIEKTGVAEWMGIFGYEVKE</sequence>
<reference evidence="1" key="1">
    <citation type="journal article" date="2015" name="Nature">
        <title>Complex archaea that bridge the gap between prokaryotes and eukaryotes.</title>
        <authorList>
            <person name="Spang A."/>
            <person name="Saw J.H."/>
            <person name="Jorgensen S.L."/>
            <person name="Zaremba-Niedzwiedzka K."/>
            <person name="Martijn J."/>
            <person name="Lind A.E."/>
            <person name="van Eijk R."/>
            <person name="Schleper C."/>
            <person name="Guy L."/>
            <person name="Ettema T.J."/>
        </authorList>
    </citation>
    <scope>NUCLEOTIDE SEQUENCE</scope>
</reference>
<comment type="caution">
    <text evidence="1">The sequence shown here is derived from an EMBL/GenBank/DDBJ whole genome shotgun (WGS) entry which is preliminary data.</text>
</comment>
<protein>
    <recommendedName>
        <fullName evidence="2">Sulfotransferase domain-containing protein</fullName>
    </recommendedName>
</protein>
<dbReference type="Gene3D" id="3.40.50.300">
    <property type="entry name" value="P-loop containing nucleotide triphosphate hydrolases"/>
    <property type="match status" value="1"/>
</dbReference>
<dbReference type="SUPFAM" id="SSF52540">
    <property type="entry name" value="P-loop containing nucleoside triphosphate hydrolases"/>
    <property type="match status" value="1"/>
</dbReference>
<evidence type="ECO:0008006" key="2">
    <source>
        <dbReference type="Google" id="ProtNLM"/>
    </source>
</evidence>
<dbReference type="EMBL" id="LAZR01069751">
    <property type="protein sequence ID" value="KKK47097.1"/>
    <property type="molecule type" value="Genomic_DNA"/>
</dbReference>
<gene>
    <name evidence="1" type="ORF">LCGC14_3158630</name>
</gene>
<evidence type="ECO:0000313" key="1">
    <source>
        <dbReference type="EMBL" id="KKK47097.1"/>
    </source>
</evidence>
<dbReference type="AlphaFoldDB" id="A0A0F8VS06"/>
<dbReference type="InterPro" id="IPR027417">
    <property type="entry name" value="P-loop_NTPase"/>
</dbReference>
<name>A0A0F8VS06_9ZZZZ</name>
<accession>A0A0F8VS06</accession>
<proteinExistence type="predicted"/>
<dbReference type="Pfam" id="PF13469">
    <property type="entry name" value="Sulfotransfer_3"/>
    <property type="match status" value="1"/>
</dbReference>